<comment type="similarity">
    <text evidence="2">Belongs to the DDB1 family.</text>
</comment>
<dbReference type="Pfam" id="PF02148">
    <property type="entry name" value="zf-UBP"/>
    <property type="match status" value="1"/>
</dbReference>
<evidence type="ECO:0000256" key="8">
    <source>
        <dbReference type="PROSITE-ProRule" id="PRU00502"/>
    </source>
</evidence>
<dbReference type="Gene3D" id="1.10.150.910">
    <property type="match status" value="1"/>
</dbReference>
<dbReference type="EMBL" id="JAEPRB010000218">
    <property type="protein sequence ID" value="KAG2218646.1"/>
    <property type="molecule type" value="Genomic_DNA"/>
</dbReference>
<dbReference type="InterPro" id="IPR047243">
    <property type="entry name" value="RING-H2_BRAP2"/>
</dbReference>
<dbReference type="InterPro" id="IPR001841">
    <property type="entry name" value="Znf_RING"/>
</dbReference>
<evidence type="ECO:0000256" key="9">
    <source>
        <dbReference type="SAM" id="Coils"/>
    </source>
</evidence>
<dbReference type="Pfam" id="PF23726">
    <property type="entry name" value="Beta-prop_RSE1_2nd"/>
    <property type="match status" value="1"/>
</dbReference>
<dbReference type="OrthoDB" id="433457at2759"/>
<evidence type="ECO:0000313" key="13">
    <source>
        <dbReference type="EMBL" id="KAG2218646.1"/>
    </source>
</evidence>
<dbReference type="GO" id="GO:0003676">
    <property type="term" value="F:nucleic acid binding"/>
    <property type="evidence" value="ECO:0007669"/>
    <property type="project" value="InterPro"/>
</dbReference>
<evidence type="ECO:0000256" key="1">
    <source>
        <dbReference type="ARBA" id="ARBA00004123"/>
    </source>
</evidence>
<name>A0A8H7VD44_9FUNG</name>
<dbReference type="InterPro" id="IPR036322">
    <property type="entry name" value="WD40_repeat_dom_sf"/>
</dbReference>
<dbReference type="Pfam" id="PF00097">
    <property type="entry name" value="zf-C3HC4"/>
    <property type="match status" value="1"/>
</dbReference>
<dbReference type="InterPro" id="IPR050358">
    <property type="entry name" value="RSE1/DDB1/CFT1"/>
</dbReference>
<organism evidence="13 14">
    <name type="scientific">Circinella minor</name>
    <dbReference type="NCBI Taxonomy" id="1195481"/>
    <lineage>
        <taxon>Eukaryota</taxon>
        <taxon>Fungi</taxon>
        <taxon>Fungi incertae sedis</taxon>
        <taxon>Mucoromycota</taxon>
        <taxon>Mucoromycotina</taxon>
        <taxon>Mucoromycetes</taxon>
        <taxon>Mucorales</taxon>
        <taxon>Lichtheimiaceae</taxon>
        <taxon>Circinella</taxon>
    </lineage>
</organism>
<feature type="domain" description="UBP-type" evidence="12">
    <location>
        <begin position="1238"/>
        <end position="1352"/>
    </location>
</feature>
<evidence type="ECO:0000259" key="12">
    <source>
        <dbReference type="PROSITE" id="PS50271"/>
    </source>
</evidence>
<dbReference type="SMART" id="SM00290">
    <property type="entry name" value="ZnF_UBP"/>
    <property type="match status" value="1"/>
</dbReference>
<evidence type="ECO:0000313" key="14">
    <source>
        <dbReference type="Proteomes" id="UP000646827"/>
    </source>
</evidence>
<gene>
    <name evidence="13" type="ORF">INT45_000819</name>
</gene>
<feature type="compositionally biased region" description="Low complexity" evidence="10">
    <location>
        <begin position="1014"/>
        <end position="1024"/>
    </location>
</feature>
<dbReference type="InterPro" id="IPR011422">
    <property type="entry name" value="BRAP2/ETP1_RRM"/>
</dbReference>
<dbReference type="Proteomes" id="UP000646827">
    <property type="component" value="Unassembled WGS sequence"/>
</dbReference>
<comment type="caution">
    <text evidence="13">The sequence shown here is derived from an EMBL/GenBank/DDBJ whole genome shotgun (WGS) entry which is preliminary data.</text>
</comment>
<sequence>MVDEVPLKQQKNHDEIKTNDTINNKLILGGNKLISMTFLHDTEIPTLAILYDDPDDEMRHVRAFELDSTTREFIPKDEMIEEFPSSWNDNFLIPLPAPLGGVLLVGEASVHFLKLGKSPRGLGINKCSINCYTVMDKEGTRILLGDQAQGTLHLLQLTLSEKELNTVERLKFSSLGKISTPSCLAYLDNDVVFIGSMTGDSQLIHLDIVRRSPERNVIEVIEEFQNIGPITDFCIADLDKQGQDQLITCSGVGRDSSLRIIRNGVGLNELATIEIAGVKGIWALRPSFDSRHDDMLVFSFINQTKILQLRGDEMSELSTYSGFALNRQTLAVGNAIGNRVIQVTDYSVRLMICGMENHLLHEWVPPTSSSQQQQEQQQITVASINPSQCVISTGHGQLYALQIQNDQLLQIGKTQLDQEISCIDITPLDSPYETSVVAVGVWRQIGVRLLSLPTLEIISEETLAGSVMPRSILMAKFEDISYLLVALGDGQFYNYKLKEGQLSDEKRSFLGKMPISLGTFSSNGTMHVFAASDKPSVIHSRNQKLIYSNVNLKDVRCATSFNSLSFPDAVALTTKDGLIIGQMEEIQKLHITKIPTNDTPRRIEYQESSRTFGIVTSSLIPATRLTAKTTTSAFEVRDDQNFKIIDRVYVQNFEKILSLTSVVFDNDGIEYYVLGTGVMSDPYERKISQTRTTAMVENIRSFQGKLLASVSGTIHLYRWELEVSGRGHLASICTFRVPTISQSIATYNDTIITGDMLSSVVAIQYDSHKQTLKFEAQDSQPKQITSVEALSDDLYIAAAEESGHLLVFKRNKEDKDNNNLEIVSQWHFGERIQRFRIGSLGANPSDDKPVAPSLIFCTTHGTIGVIADLSADHFKLLWQMQNNLLKIIPSMGDLNHNEWRSIAINDIRDKSSHFIDGDLIESFLDLTPQQMRGVVEGHNGGRKLDYTVERLCQLRLNLTNYQYGPIDLFQKLPNVLFNEKEQENISLKNQKQWVRSKRSLHEQGKQLNNNTSFTMTQQQQQQNNAPPPTPFKTKSIITKQSKKQQEEQQKHSSLLQNDFRFGEIIIESMEEKNQISITKCGSGIVHLYRETKNEDISILEQEKVPIILCVLAIPTYMQPLDFIKFTGTSIESYRIIRDHTPNKYTALLKFDNLTTAKEFYKRLNGKQFNVMEPELCHVVYLRSKEFDEFIHNNNILELPTCPVCLERMDESVSGLMTIQCEHTFQCYCLSKWGDGNCPTCNYSIKPVLDEGSSSSKRKTISKTSSSSSSQLESAQCFVCGSTESLWICLICGHIGCGRYHDAHAYDHYMETGDSYALEIKTQRIWDYTGDRYIHRLIQNMIDGSLVELPSATSSSVVTMPTTTSSSSSPTTTTATEKLDAMSVEYTYMLTSQLESQREHYEEQLSQIQIQISSLTAQVKNLMINIKNTEKEHDELIQIERETRNKITKVEKERIKIERKLDGWKMKCKDKENEWHEEQELADSLLKNNQLLLKNEQEKDQTIESLNNHIVELMSLLENNNKDTE</sequence>
<dbReference type="Gene3D" id="3.30.40.10">
    <property type="entry name" value="Zinc/RING finger domain, C3HC4 (zinc finger)"/>
    <property type="match status" value="2"/>
</dbReference>
<dbReference type="GO" id="GO:0005634">
    <property type="term" value="C:nucleus"/>
    <property type="evidence" value="ECO:0007669"/>
    <property type="project" value="UniProtKB-SubCell"/>
</dbReference>
<keyword evidence="9" id="KW-0175">Coiled coil</keyword>
<evidence type="ECO:0000256" key="3">
    <source>
        <dbReference type="ARBA" id="ARBA00014577"/>
    </source>
</evidence>
<evidence type="ECO:0000256" key="4">
    <source>
        <dbReference type="ARBA" id="ARBA00022723"/>
    </source>
</evidence>
<dbReference type="PANTHER" id="PTHR10644">
    <property type="entry name" value="DNA REPAIR/RNA PROCESSING CPSF FAMILY"/>
    <property type="match status" value="1"/>
</dbReference>
<dbReference type="SUPFAM" id="SSF50978">
    <property type="entry name" value="WD40 repeat-like"/>
    <property type="match status" value="1"/>
</dbReference>
<dbReference type="InterPro" id="IPR001607">
    <property type="entry name" value="Znf_UBP"/>
</dbReference>
<dbReference type="InterPro" id="IPR011047">
    <property type="entry name" value="Quinoprotein_ADH-like_sf"/>
</dbReference>
<dbReference type="InterPro" id="IPR015943">
    <property type="entry name" value="WD40/YVTN_repeat-like_dom_sf"/>
</dbReference>
<dbReference type="SMART" id="SM00184">
    <property type="entry name" value="RING"/>
    <property type="match status" value="1"/>
</dbReference>
<keyword evidence="6" id="KW-0862">Zinc</keyword>
<dbReference type="InterPro" id="IPR058543">
    <property type="entry name" value="Beta-prop_RSE1/DDB1/CPSF1_2nd"/>
</dbReference>
<evidence type="ECO:0000256" key="2">
    <source>
        <dbReference type="ARBA" id="ARBA00007453"/>
    </source>
</evidence>
<evidence type="ECO:0000256" key="10">
    <source>
        <dbReference type="SAM" id="MobiDB-lite"/>
    </source>
</evidence>
<dbReference type="InterPro" id="IPR013083">
    <property type="entry name" value="Znf_RING/FYVE/PHD"/>
</dbReference>
<dbReference type="Pfam" id="PF10433">
    <property type="entry name" value="Beta-prop_RSE1_1st"/>
    <property type="match status" value="1"/>
</dbReference>
<dbReference type="SUPFAM" id="SSF50998">
    <property type="entry name" value="Quinoprotein alcohol dehydrogenase-like"/>
    <property type="match status" value="1"/>
</dbReference>
<accession>A0A8H7VD44</accession>
<dbReference type="InterPro" id="IPR018957">
    <property type="entry name" value="Znf_C3HC4_RING-type"/>
</dbReference>
<evidence type="ECO:0000256" key="5">
    <source>
        <dbReference type="ARBA" id="ARBA00022771"/>
    </source>
</evidence>
<protein>
    <recommendedName>
        <fullName evidence="3">DNA damage-binding protein 1</fullName>
    </recommendedName>
</protein>
<evidence type="ECO:0000256" key="7">
    <source>
        <dbReference type="ARBA" id="ARBA00023242"/>
    </source>
</evidence>
<comment type="subcellular location">
    <subcellularLocation>
        <location evidence="1">Nucleus</location>
    </subcellularLocation>
</comment>
<dbReference type="PROSITE" id="PS50089">
    <property type="entry name" value="ZF_RING_2"/>
    <property type="match status" value="1"/>
</dbReference>
<keyword evidence="4" id="KW-0479">Metal-binding</keyword>
<dbReference type="InterPro" id="IPR004871">
    <property type="entry name" value="RSE1/DDB1/CPSF1_C"/>
</dbReference>
<dbReference type="Pfam" id="PF03178">
    <property type="entry name" value="CPSF_A"/>
    <property type="match status" value="1"/>
</dbReference>
<feature type="domain" description="RING-type" evidence="11">
    <location>
        <begin position="1201"/>
        <end position="1241"/>
    </location>
</feature>
<dbReference type="Pfam" id="PF07576">
    <property type="entry name" value="BRAP2"/>
    <property type="match status" value="1"/>
</dbReference>
<dbReference type="Gene3D" id="2.130.10.10">
    <property type="entry name" value="YVTN repeat-like/Quinoprotein amine dehydrogenase"/>
    <property type="match status" value="3"/>
</dbReference>
<proteinExistence type="inferred from homology"/>
<feature type="region of interest" description="Disordered" evidence="10">
    <location>
        <begin position="1014"/>
        <end position="1053"/>
    </location>
</feature>
<keyword evidence="7" id="KW-0539">Nucleus</keyword>
<keyword evidence="14" id="KW-1185">Reference proteome</keyword>
<dbReference type="GO" id="GO:0008270">
    <property type="term" value="F:zinc ion binding"/>
    <property type="evidence" value="ECO:0007669"/>
    <property type="project" value="UniProtKB-KW"/>
</dbReference>
<dbReference type="InterPro" id="IPR018846">
    <property type="entry name" value="Beta-prop_RSE1/DDB1/CPSF1_1st"/>
</dbReference>
<reference evidence="13 14" key="1">
    <citation type="submission" date="2020-12" db="EMBL/GenBank/DDBJ databases">
        <title>Metabolic potential, ecology and presence of endohyphal bacteria is reflected in genomic diversity of Mucoromycotina.</title>
        <authorList>
            <person name="Muszewska A."/>
            <person name="Okrasinska A."/>
            <person name="Steczkiewicz K."/>
            <person name="Drgas O."/>
            <person name="Orlowska M."/>
            <person name="Perlinska-Lenart U."/>
            <person name="Aleksandrzak-Piekarczyk T."/>
            <person name="Szatraj K."/>
            <person name="Zielenkiewicz U."/>
            <person name="Pilsyk S."/>
            <person name="Malc E."/>
            <person name="Mieczkowski P."/>
            <person name="Kruszewska J.S."/>
            <person name="Biernat P."/>
            <person name="Pawlowska J."/>
        </authorList>
    </citation>
    <scope>NUCLEOTIDE SEQUENCE [LARGE SCALE GENOMIC DNA]</scope>
    <source>
        <strain evidence="13 14">CBS 142.35</strain>
    </source>
</reference>
<dbReference type="CDD" id="cd16457">
    <property type="entry name" value="RING-H2_BRAP2"/>
    <property type="match status" value="1"/>
</dbReference>
<dbReference type="PROSITE" id="PS50271">
    <property type="entry name" value="ZF_UBP"/>
    <property type="match status" value="1"/>
</dbReference>
<dbReference type="SUPFAM" id="SSF57850">
    <property type="entry name" value="RING/U-box"/>
    <property type="match status" value="2"/>
</dbReference>
<feature type="coiled-coil region" evidence="9">
    <location>
        <begin position="1390"/>
        <end position="1473"/>
    </location>
</feature>
<evidence type="ECO:0000259" key="11">
    <source>
        <dbReference type="PROSITE" id="PS50089"/>
    </source>
</evidence>
<keyword evidence="5 8" id="KW-0863">Zinc-finger</keyword>
<evidence type="ECO:0000256" key="6">
    <source>
        <dbReference type="ARBA" id="ARBA00022833"/>
    </source>
</evidence>